<evidence type="ECO:0000256" key="3">
    <source>
        <dbReference type="ARBA" id="ARBA00012438"/>
    </source>
</evidence>
<evidence type="ECO:0000256" key="8">
    <source>
        <dbReference type="ARBA" id="ARBA00022777"/>
    </source>
</evidence>
<dbReference type="Pfam" id="PF02518">
    <property type="entry name" value="HATPase_c"/>
    <property type="match status" value="1"/>
</dbReference>
<dbReference type="EC" id="2.7.13.3" evidence="3"/>
<keyword evidence="11" id="KW-0902">Two-component regulatory system</keyword>
<keyword evidence="9" id="KW-0067">ATP-binding</keyword>
<keyword evidence="7" id="KW-0547">Nucleotide-binding</keyword>
<organism evidence="15 16">
    <name type="scientific">Streptomyces ambofaciens</name>
    <dbReference type="NCBI Taxonomy" id="1889"/>
    <lineage>
        <taxon>Bacteria</taxon>
        <taxon>Bacillati</taxon>
        <taxon>Actinomycetota</taxon>
        <taxon>Actinomycetes</taxon>
        <taxon>Kitasatosporales</taxon>
        <taxon>Streptomycetaceae</taxon>
        <taxon>Streptomyces</taxon>
    </lineage>
</organism>
<dbReference type="SMART" id="SM00304">
    <property type="entry name" value="HAMP"/>
    <property type="match status" value="1"/>
</dbReference>
<feature type="region of interest" description="Disordered" evidence="12">
    <location>
        <begin position="326"/>
        <end position="507"/>
    </location>
</feature>
<dbReference type="Gene3D" id="1.20.5.1930">
    <property type="match status" value="1"/>
</dbReference>
<dbReference type="PANTHER" id="PTHR24421">
    <property type="entry name" value="NITRATE/NITRITE SENSOR PROTEIN NARX-RELATED"/>
    <property type="match status" value="1"/>
</dbReference>
<evidence type="ECO:0000256" key="10">
    <source>
        <dbReference type="ARBA" id="ARBA00022989"/>
    </source>
</evidence>
<evidence type="ECO:0000256" key="2">
    <source>
        <dbReference type="ARBA" id="ARBA00004370"/>
    </source>
</evidence>
<dbReference type="EMBL" id="CP012949">
    <property type="protein sequence ID" value="ANB08935.1"/>
    <property type="molecule type" value="Genomic_DNA"/>
</dbReference>
<comment type="subcellular location">
    <subcellularLocation>
        <location evidence="2">Membrane</location>
    </subcellularLocation>
</comment>
<dbReference type="InterPro" id="IPR036890">
    <property type="entry name" value="HATPase_C_sf"/>
</dbReference>
<evidence type="ECO:0000313" key="15">
    <source>
        <dbReference type="EMBL" id="ANB08935.1"/>
    </source>
</evidence>
<dbReference type="PANTHER" id="PTHR24421:SF10">
    <property type="entry name" value="NITRATE_NITRITE SENSOR PROTEIN NARQ"/>
    <property type="match status" value="1"/>
</dbReference>
<sequence length="507" mass="51225">MGVVTDIRSRVGAAKLVAAVSCAKAGRSGKRNVSLFWRIFSLNAAGLVVATALLLGPVTVSTPVLPGEALILLAGLTALLAGNAVVLRIGLTPLHRLGRAMATADLLVSGARPTVAGPAEAAELIATYNTMLDRLQAERAAGAGRALQAQERERHRIARELHDEVGQTLTAVLLQLKRVADRVPGELREEVSLAQEATRAGLDEIRRIARRLRPGVLEELGLASALRSLAAEFTHHGLTVHHHVPGDLPRLAPEAELVIYRVAQEGLTNTARHAAADRAELSLRPLPDAVELLVRDNGTGLGTAPEGAGIRGMRERALLTGADLRVAPAPGRGTEVRLRVPAPDEGPHGGHRPAHTPAQPIGAPARPVPAIGAPAPAPARPVSVTGDPAPARSSVTGSGGPAPARSVNGSGGPAPARSVNGSGGPAPARSVNGSGGPAPARSVTGIGDESPDQAADQAATAAAPAADQAATAAAPAADQAATAAAPAAGPSATATGDRTADRTGDRP</sequence>
<dbReference type="Proteomes" id="UP000076720">
    <property type="component" value="Chromosome"/>
</dbReference>
<dbReference type="InterPro" id="IPR003594">
    <property type="entry name" value="HATPase_dom"/>
</dbReference>
<dbReference type="InterPro" id="IPR050482">
    <property type="entry name" value="Sensor_HK_TwoCompSys"/>
</dbReference>
<evidence type="ECO:0000256" key="9">
    <source>
        <dbReference type="ARBA" id="ARBA00022840"/>
    </source>
</evidence>
<feature type="compositionally biased region" description="Low complexity" evidence="12">
    <location>
        <begin position="452"/>
        <end position="497"/>
    </location>
</feature>
<comment type="catalytic activity">
    <reaction evidence="1">
        <text>ATP + protein L-histidine = ADP + protein N-phospho-L-histidine.</text>
        <dbReference type="EC" id="2.7.13.3"/>
    </reaction>
</comment>
<keyword evidence="16" id="KW-1185">Reference proteome</keyword>
<dbReference type="Gene3D" id="3.30.565.10">
    <property type="entry name" value="Histidine kinase-like ATPase, C-terminal domain"/>
    <property type="match status" value="1"/>
</dbReference>
<dbReference type="SUPFAM" id="SSF55874">
    <property type="entry name" value="ATPase domain of HSP90 chaperone/DNA topoisomerase II/histidine kinase"/>
    <property type="match status" value="1"/>
</dbReference>
<evidence type="ECO:0000256" key="1">
    <source>
        <dbReference type="ARBA" id="ARBA00000085"/>
    </source>
</evidence>
<keyword evidence="13" id="KW-0472">Membrane</keyword>
<reference evidence="15 16" key="2">
    <citation type="journal article" date="2016" name="Genome Announc.">
        <title>Complete Genome Sequence of Streptomyces ambofaciens DSM 40697, a Paradigm for Genome Plasticity Studies.</title>
        <authorList>
            <person name="Thibessard A."/>
            <person name="Leblond P."/>
        </authorList>
    </citation>
    <scope>NUCLEOTIDE SEQUENCE [LARGE SCALE GENOMIC DNA]</scope>
    <source>
        <strain evidence="15 16">DSM 40697</strain>
    </source>
</reference>
<evidence type="ECO:0000256" key="6">
    <source>
        <dbReference type="ARBA" id="ARBA00022692"/>
    </source>
</evidence>
<evidence type="ECO:0000256" key="11">
    <source>
        <dbReference type="ARBA" id="ARBA00023012"/>
    </source>
</evidence>
<evidence type="ECO:0000256" key="12">
    <source>
        <dbReference type="SAM" id="MobiDB-lite"/>
    </source>
</evidence>
<feature type="transmembrane region" description="Helical" evidence="13">
    <location>
        <begin position="35"/>
        <end position="58"/>
    </location>
</feature>
<feature type="domain" description="HAMP" evidence="14">
    <location>
        <begin position="88"/>
        <end position="140"/>
    </location>
</feature>
<feature type="transmembrane region" description="Helical" evidence="13">
    <location>
        <begin position="70"/>
        <end position="91"/>
    </location>
</feature>
<evidence type="ECO:0000259" key="14">
    <source>
        <dbReference type="PROSITE" id="PS50885"/>
    </source>
</evidence>
<evidence type="ECO:0000256" key="13">
    <source>
        <dbReference type="SAM" id="Phobius"/>
    </source>
</evidence>
<dbReference type="Pfam" id="PF07730">
    <property type="entry name" value="HisKA_3"/>
    <property type="match status" value="1"/>
</dbReference>
<dbReference type="InterPro" id="IPR011712">
    <property type="entry name" value="Sig_transdc_His_kin_sub3_dim/P"/>
</dbReference>
<accession>A0ABM6B3W5</accession>
<name>A0ABM6B3W5_STRAM</name>
<dbReference type="CDD" id="cd16917">
    <property type="entry name" value="HATPase_UhpB-NarQ-NarX-like"/>
    <property type="match status" value="1"/>
</dbReference>
<keyword evidence="10 13" id="KW-1133">Transmembrane helix</keyword>
<evidence type="ECO:0000256" key="5">
    <source>
        <dbReference type="ARBA" id="ARBA00022679"/>
    </source>
</evidence>
<evidence type="ECO:0000256" key="4">
    <source>
        <dbReference type="ARBA" id="ARBA00022553"/>
    </source>
</evidence>
<reference evidence="16" key="1">
    <citation type="submission" date="2015-10" db="EMBL/GenBank/DDBJ databases">
        <title>Complete genome sequence of Streptomyces ambofaciens DSM 40697.</title>
        <authorList>
            <person name="Thibessard A."/>
            <person name="Leblond P."/>
        </authorList>
    </citation>
    <scope>NUCLEOTIDE SEQUENCE [LARGE SCALE GENOMIC DNA]</scope>
    <source>
        <strain evidence="16">DSM 40697</strain>
    </source>
</reference>
<dbReference type="GO" id="GO:0016301">
    <property type="term" value="F:kinase activity"/>
    <property type="evidence" value="ECO:0007669"/>
    <property type="project" value="UniProtKB-KW"/>
</dbReference>
<keyword evidence="5" id="KW-0808">Transferase</keyword>
<proteinExistence type="predicted"/>
<dbReference type="InterPro" id="IPR003660">
    <property type="entry name" value="HAMP_dom"/>
</dbReference>
<evidence type="ECO:0000313" key="16">
    <source>
        <dbReference type="Proteomes" id="UP000076720"/>
    </source>
</evidence>
<keyword evidence="8 15" id="KW-0418">Kinase</keyword>
<feature type="compositionally biased region" description="Basic and acidic residues" evidence="12">
    <location>
        <begin position="498"/>
        <end position="507"/>
    </location>
</feature>
<dbReference type="PROSITE" id="PS50885">
    <property type="entry name" value="HAMP"/>
    <property type="match status" value="1"/>
</dbReference>
<keyword evidence="6 13" id="KW-0812">Transmembrane</keyword>
<protein>
    <recommendedName>
        <fullName evidence="3">histidine kinase</fullName>
        <ecNumber evidence="3">2.7.13.3</ecNumber>
    </recommendedName>
</protein>
<gene>
    <name evidence="15" type="ORF">SAM40697_4978</name>
</gene>
<evidence type="ECO:0000256" key="7">
    <source>
        <dbReference type="ARBA" id="ARBA00022741"/>
    </source>
</evidence>
<feature type="compositionally biased region" description="Low complexity" evidence="12">
    <location>
        <begin position="360"/>
        <end position="374"/>
    </location>
</feature>
<keyword evidence="4" id="KW-0597">Phosphoprotein</keyword>